<feature type="transmembrane region" description="Helical" evidence="1">
    <location>
        <begin position="5"/>
        <end position="23"/>
    </location>
</feature>
<dbReference type="AlphaFoldDB" id="A0A8S1SJD8"/>
<sequence>MRHIYYFIFSSQSFAVFLFNAHWQPTWTPNNFKILLQLFACSNFINPNIIILTICLLHLAQSTILQRVYFKIFWYSTPKTVNLEIIQYQIAFQIFQHCIDKKLCHYSNTLITYNNIILQQLSLQLNEFLLLH</sequence>
<feature type="transmembrane region" description="Helical" evidence="1">
    <location>
        <begin position="35"/>
        <end position="60"/>
    </location>
</feature>
<comment type="caution">
    <text evidence="2">The sequence shown here is derived from an EMBL/GenBank/DDBJ whole genome shotgun (WGS) entry which is preliminary data.</text>
</comment>
<dbReference type="EMBL" id="CAJJDP010000009">
    <property type="protein sequence ID" value="CAD8139576.1"/>
    <property type="molecule type" value="Genomic_DNA"/>
</dbReference>
<keyword evidence="1" id="KW-0812">Transmembrane</keyword>
<keyword evidence="1" id="KW-0472">Membrane</keyword>
<evidence type="ECO:0008006" key="4">
    <source>
        <dbReference type="Google" id="ProtNLM"/>
    </source>
</evidence>
<evidence type="ECO:0000256" key="1">
    <source>
        <dbReference type="SAM" id="Phobius"/>
    </source>
</evidence>
<name>A0A8S1SJD8_PAROT</name>
<evidence type="ECO:0000313" key="2">
    <source>
        <dbReference type="EMBL" id="CAD8139576.1"/>
    </source>
</evidence>
<protein>
    <recommendedName>
        <fullName evidence="4">Transmembrane protein</fullName>
    </recommendedName>
</protein>
<accession>A0A8S1SJD8</accession>
<keyword evidence="1" id="KW-1133">Transmembrane helix</keyword>
<dbReference type="Proteomes" id="UP000683925">
    <property type="component" value="Unassembled WGS sequence"/>
</dbReference>
<gene>
    <name evidence="2" type="ORF">POCTA_138.1.T0100497</name>
</gene>
<evidence type="ECO:0000313" key="3">
    <source>
        <dbReference type="Proteomes" id="UP000683925"/>
    </source>
</evidence>
<keyword evidence="3" id="KW-1185">Reference proteome</keyword>
<organism evidence="2 3">
    <name type="scientific">Paramecium octaurelia</name>
    <dbReference type="NCBI Taxonomy" id="43137"/>
    <lineage>
        <taxon>Eukaryota</taxon>
        <taxon>Sar</taxon>
        <taxon>Alveolata</taxon>
        <taxon>Ciliophora</taxon>
        <taxon>Intramacronucleata</taxon>
        <taxon>Oligohymenophorea</taxon>
        <taxon>Peniculida</taxon>
        <taxon>Parameciidae</taxon>
        <taxon>Paramecium</taxon>
    </lineage>
</organism>
<reference evidence="2" key="1">
    <citation type="submission" date="2021-01" db="EMBL/GenBank/DDBJ databases">
        <authorList>
            <consortium name="Genoscope - CEA"/>
            <person name="William W."/>
        </authorList>
    </citation>
    <scope>NUCLEOTIDE SEQUENCE</scope>
</reference>
<proteinExistence type="predicted"/>